<reference evidence="2" key="1">
    <citation type="submission" date="2015-04" db="UniProtKB">
        <authorList>
            <consortium name="EnsemblPlants"/>
        </authorList>
    </citation>
    <scope>IDENTIFICATION</scope>
</reference>
<protein>
    <submittedName>
        <fullName evidence="2">Uncharacterized protein</fullName>
    </submittedName>
</protein>
<reference evidence="2" key="2">
    <citation type="submission" date="2018-05" db="EMBL/GenBank/DDBJ databases">
        <title>OmerRS3 (Oryza meridionalis Reference Sequence Version 3).</title>
        <authorList>
            <person name="Zhang J."/>
            <person name="Kudrna D."/>
            <person name="Lee S."/>
            <person name="Talag J."/>
            <person name="Welchert J."/>
            <person name="Wing R.A."/>
        </authorList>
    </citation>
    <scope>NUCLEOTIDE SEQUENCE [LARGE SCALE GENOMIC DNA]</scope>
    <source>
        <strain evidence="2">cv. OR44</strain>
    </source>
</reference>
<feature type="transmembrane region" description="Helical" evidence="1">
    <location>
        <begin position="34"/>
        <end position="55"/>
    </location>
</feature>
<evidence type="ECO:0000313" key="2">
    <source>
        <dbReference type="EnsemblPlants" id="OMERI08G12200.2"/>
    </source>
</evidence>
<organism evidence="2">
    <name type="scientific">Oryza meridionalis</name>
    <dbReference type="NCBI Taxonomy" id="40149"/>
    <lineage>
        <taxon>Eukaryota</taxon>
        <taxon>Viridiplantae</taxon>
        <taxon>Streptophyta</taxon>
        <taxon>Embryophyta</taxon>
        <taxon>Tracheophyta</taxon>
        <taxon>Spermatophyta</taxon>
        <taxon>Magnoliopsida</taxon>
        <taxon>Liliopsida</taxon>
        <taxon>Poales</taxon>
        <taxon>Poaceae</taxon>
        <taxon>BOP clade</taxon>
        <taxon>Oryzoideae</taxon>
        <taxon>Oryzeae</taxon>
        <taxon>Oryzinae</taxon>
        <taxon>Oryza</taxon>
    </lineage>
</organism>
<proteinExistence type="predicted"/>
<evidence type="ECO:0000256" key="1">
    <source>
        <dbReference type="SAM" id="Phobius"/>
    </source>
</evidence>
<keyword evidence="3" id="KW-1185">Reference proteome</keyword>
<keyword evidence="1" id="KW-1133">Transmembrane helix</keyword>
<dbReference type="EnsemblPlants" id="OMERI08G12200.2">
    <property type="protein sequence ID" value="OMERI08G12200.2"/>
    <property type="gene ID" value="OMERI08G12200"/>
</dbReference>
<feature type="transmembrane region" description="Helical" evidence="1">
    <location>
        <begin position="75"/>
        <end position="97"/>
    </location>
</feature>
<keyword evidence="1" id="KW-0812">Transmembrane</keyword>
<accession>A0A0E0ELI4</accession>
<dbReference type="AlphaFoldDB" id="A0A0E0ELI4"/>
<feature type="transmembrane region" description="Helical" evidence="1">
    <location>
        <begin position="182"/>
        <end position="202"/>
    </location>
</feature>
<keyword evidence="1" id="KW-0472">Membrane</keyword>
<dbReference type="Gramene" id="OMERI08G12200.2">
    <property type="protein sequence ID" value="OMERI08G12200.2"/>
    <property type="gene ID" value="OMERI08G12200"/>
</dbReference>
<sequence length="207" mass="21907">MADTGAAQPPPPPLRAPAAVPETLRRLLALVTDVLVCCFLVAMWVTPAASAAAVFSRWACGEGSPAADVAAKVSVASFLATAALAPFASPVVTWRLLGRPRSLDLWISRSPPCSAVAAVQRGRGDVTGERRRRQEGGLGRVVQFALFSVCFAVVGLLLQELAPEEKGSIQEKVGSVLADIGLFANSVMVCFVVAPNLLIFLARDRWR</sequence>
<evidence type="ECO:0000313" key="3">
    <source>
        <dbReference type="Proteomes" id="UP000008021"/>
    </source>
</evidence>
<dbReference type="Proteomes" id="UP000008021">
    <property type="component" value="Chromosome 8"/>
</dbReference>
<name>A0A0E0ELI4_9ORYZ</name>
<feature type="transmembrane region" description="Helical" evidence="1">
    <location>
        <begin position="141"/>
        <end position="162"/>
    </location>
</feature>